<evidence type="ECO:0000259" key="6">
    <source>
        <dbReference type="PROSITE" id="PS51352"/>
    </source>
</evidence>
<evidence type="ECO:0000256" key="1">
    <source>
        <dbReference type="ARBA" id="ARBA00010996"/>
    </source>
</evidence>
<name>A0A6G1X3X0_9BACI</name>
<feature type="domain" description="Thioredoxin" evidence="6">
    <location>
        <begin position="43"/>
        <end position="209"/>
    </location>
</feature>
<dbReference type="PROSITE" id="PS51352">
    <property type="entry name" value="THIOREDOXIN_2"/>
    <property type="match status" value="1"/>
</dbReference>
<dbReference type="GO" id="GO:0046872">
    <property type="term" value="F:metal ion binding"/>
    <property type="evidence" value="ECO:0007669"/>
    <property type="project" value="UniProtKB-KW"/>
</dbReference>
<evidence type="ECO:0000256" key="4">
    <source>
        <dbReference type="PIRSR" id="PIRSR603782-2"/>
    </source>
</evidence>
<sequence length="210" mass="23447">MIKPIGAILLALLVLNACGGNEENNESNTAADQNQNAQPSASQDINFEIEDFTYTNQDKEKVSLEDLKGTYWVADFIFTSCETACLTMSPNMARMQQQLKDEEMEDVHLISFSADPNVDTPEVLKEYGKKYGADFSKWDFLTGYSQKEIEKFAADSFKTLVSKVEGEDQVAHGTSFYLINPEGQAIKKYPGLKASSSQSIIEDIKKLENQ</sequence>
<dbReference type="Pfam" id="PF02630">
    <property type="entry name" value="SCO1-SenC"/>
    <property type="match status" value="1"/>
</dbReference>
<dbReference type="InterPro" id="IPR013766">
    <property type="entry name" value="Thioredoxin_domain"/>
</dbReference>
<proteinExistence type="inferred from homology"/>
<feature type="binding site" evidence="3">
    <location>
        <position position="85"/>
    </location>
    <ligand>
        <name>Cu cation</name>
        <dbReference type="ChEBI" id="CHEBI:23378"/>
    </ligand>
</feature>
<evidence type="ECO:0000256" key="2">
    <source>
        <dbReference type="ARBA" id="ARBA00023008"/>
    </source>
</evidence>
<dbReference type="SUPFAM" id="SSF52833">
    <property type="entry name" value="Thioredoxin-like"/>
    <property type="match status" value="1"/>
</dbReference>
<dbReference type="Gene3D" id="3.40.30.10">
    <property type="entry name" value="Glutaredoxin"/>
    <property type="match status" value="1"/>
</dbReference>
<keyword evidence="3" id="KW-0479">Metal-binding</keyword>
<dbReference type="OrthoDB" id="9811998at2"/>
<keyword evidence="4" id="KW-1015">Disulfide bond</keyword>
<feature type="disulfide bond" description="Redox-active" evidence="4">
    <location>
        <begin position="81"/>
        <end position="85"/>
    </location>
</feature>
<reference evidence="7 8" key="1">
    <citation type="submission" date="2019-11" db="EMBL/GenBank/DDBJ databases">
        <authorList>
            <person name="Li J."/>
        </authorList>
    </citation>
    <scope>NUCLEOTIDE SEQUENCE [LARGE SCALE GENOMIC DNA]</scope>
    <source>
        <strain evidence="7 8">J4</strain>
    </source>
</reference>
<keyword evidence="2 3" id="KW-0186">Copper</keyword>
<dbReference type="InterPro" id="IPR003782">
    <property type="entry name" value="SCO1/SenC"/>
</dbReference>
<comment type="similarity">
    <text evidence="1">Belongs to the SCO1/2 family.</text>
</comment>
<dbReference type="EMBL" id="WJNH01000002">
    <property type="protein sequence ID" value="MRG85580.1"/>
    <property type="molecule type" value="Genomic_DNA"/>
</dbReference>
<dbReference type="Proteomes" id="UP000480185">
    <property type="component" value="Unassembled WGS sequence"/>
</dbReference>
<dbReference type="CDD" id="cd02968">
    <property type="entry name" value="SCO"/>
    <property type="match status" value="1"/>
</dbReference>
<feature type="chain" id="PRO_5038732154" evidence="5">
    <location>
        <begin position="20"/>
        <end position="210"/>
    </location>
</feature>
<keyword evidence="8" id="KW-1185">Reference proteome</keyword>
<feature type="signal peptide" evidence="5">
    <location>
        <begin position="1"/>
        <end position="19"/>
    </location>
</feature>
<evidence type="ECO:0000313" key="8">
    <source>
        <dbReference type="Proteomes" id="UP000480185"/>
    </source>
</evidence>
<comment type="caution">
    <text evidence="7">The sequence shown here is derived from an EMBL/GenBank/DDBJ whole genome shotgun (WGS) entry which is preliminary data.</text>
</comment>
<keyword evidence="5" id="KW-0732">Signal</keyword>
<dbReference type="PANTHER" id="PTHR12151">
    <property type="entry name" value="ELECTRON TRANSPORT PROTIN SCO1/SENC FAMILY MEMBER"/>
    <property type="match status" value="1"/>
</dbReference>
<dbReference type="InterPro" id="IPR036249">
    <property type="entry name" value="Thioredoxin-like_sf"/>
</dbReference>
<evidence type="ECO:0000256" key="3">
    <source>
        <dbReference type="PIRSR" id="PIRSR603782-1"/>
    </source>
</evidence>
<evidence type="ECO:0000256" key="5">
    <source>
        <dbReference type="SAM" id="SignalP"/>
    </source>
</evidence>
<feature type="binding site" evidence="3">
    <location>
        <position position="81"/>
    </location>
    <ligand>
        <name>Cu cation</name>
        <dbReference type="ChEBI" id="CHEBI:23378"/>
    </ligand>
</feature>
<feature type="binding site" evidence="3">
    <location>
        <position position="172"/>
    </location>
    <ligand>
        <name>Cu cation</name>
        <dbReference type="ChEBI" id="CHEBI:23378"/>
    </ligand>
</feature>
<dbReference type="AlphaFoldDB" id="A0A6G1X3X0"/>
<protein>
    <submittedName>
        <fullName evidence="7">Redoxin domain-containing protein</fullName>
    </submittedName>
</protein>
<organism evidence="7 8">
    <name type="scientific">Salinibacillus xinjiangensis</name>
    <dbReference type="NCBI Taxonomy" id="1229268"/>
    <lineage>
        <taxon>Bacteria</taxon>
        <taxon>Bacillati</taxon>
        <taxon>Bacillota</taxon>
        <taxon>Bacilli</taxon>
        <taxon>Bacillales</taxon>
        <taxon>Bacillaceae</taxon>
        <taxon>Salinibacillus</taxon>
    </lineage>
</organism>
<evidence type="ECO:0000313" key="7">
    <source>
        <dbReference type="EMBL" id="MRG85580.1"/>
    </source>
</evidence>
<dbReference type="PANTHER" id="PTHR12151:SF25">
    <property type="entry name" value="LINALOOL DEHYDRATASE_ISOMERASE DOMAIN-CONTAINING PROTEIN"/>
    <property type="match status" value="1"/>
</dbReference>
<gene>
    <name evidence="7" type="ORF">GH754_04445</name>
</gene>
<accession>A0A6G1X3X0</accession>